<dbReference type="KEGG" id="nha:Nham_2791"/>
<dbReference type="NCBIfam" id="NF033546">
    <property type="entry name" value="transpos_IS21"/>
    <property type="match status" value="1"/>
</dbReference>
<keyword evidence="4" id="KW-1185">Reference proteome</keyword>
<name>Q1QJN2_NITHX</name>
<dbReference type="SUPFAM" id="SSF46689">
    <property type="entry name" value="Homeodomain-like"/>
    <property type="match status" value="1"/>
</dbReference>
<evidence type="ECO:0000313" key="4">
    <source>
        <dbReference type="Proteomes" id="UP000001953"/>
    </source>
</evidence>
<dbReference type="InterPro" id="IPR017895">
    <property type="entry name" value="HTH_IS408/IS1162_type"/>
</dbReference>
<feature type="domain" description="Integrase catalytic" evidence="2">
    <location>
        <begin position="136"/>
        <end position="260"/>
    </location>
</feature>
<reference evidence="3" key="1">
    <citation type="submission" date="2006-03" db="EMBL/GenBank/DDBJ databases">
        <title>Complete sequence of chromosome of Nitrobacter hamburgensis X14.</title>
        <authorList>
            <consortium name="US DOE Joint Genome Institute"/>
            <person name="Copeland A."/>
            <person name="Lucas S."/>
            <person name="Lapidus A."/>
            <person name="Barry K."/>
            <person name="Detter J.C."/>
            <person name="Glavina del Rio T."/>
            <person name="Hammon N."/>
            <person name="Israni S."/>
            <person name="Dalin E."/>
            <person name="Tice H."/>
            <person name="Pitluck S."/>
            <person name="Chain P."/>
            <person name="Malfatti S."/>
            <person name="Shin M."/>
            <person name="Vergez L."/>
            <person name="Schmutz J."/>
            <person name="Larimer F."/>
            <person name="Land M."/>
            <person name="Hauser L."/>
            <person name="Kyrpides N."/>
            <person name="Ivanova N."/>
            <person name="Ward B."/>
            <person name="Arp D."/>
            <person name="Klotz M."/>
            <person name="Stein L."/>
            <person name="O'Mullan G."/>
            <person name="Starkenburg S."/>
            <person name="Sayavedra L."/>
            <person name="Poret-Peterson A.T."/>
            <person name="Gentry M.E."/>
            <person name="Bruce D."/>
            <person name="Richardson P."/>
        </authorList>
    </citation>
    <scope>NUCLEOTIDE SEQUENCE [LARGE SCALE GENOMIC DNA]</scope>
    <source>
        <strain evidence="3">X14</strain>
    </source>
</reference>
<dbReference type="AlphaFoldDB" id="Q1QJN2"/>
<evidence type="ECO:0000259" key="1">
    <source>
        <dbReference type="PROSITE" id="PS50532"/>
    </source>
</evidence>
<dbReference type="Gene3D" id="1.10.10.60">
    <property type="entry name" value="Homeodomain-like"/>
    <property type="match status" value="1"/>
</dbReference>
<dbReference type="PANTHER" id="PTHR35004">
    <property type="entry name" value="TRANSPOSASE RV3428C-RELATED"/>
    <property type="match status" value="1"/>
</dbReference>
<dbReference type="Pfam" id="PF13384">
    <property type="entry name" value="HTH_23"/>
    <property type="match status" value="1"/>
</dbReference>
<dbReference type="Proteomes" id="UP000001953">
    <property type="component" value="Chromosome"/>
</dbReference>
<organism evidence="3 4">
    <name type="scientific">Nitrobacter hamburgensis (strain DSM 10229 / NCIMB 13809 / X14)</name>
    <dbReference type="NCBI Taxonomy" id="323097"/>
    <lineage>
        <taxon>Bacteria</taxon>
        <taxon>Pseudomonadati</taxon>
        <taxon>Pseudomonadota</taxon>
        <taxon>Alphaproteobacteria</taxon>
        <taxon>Hyphomicrobiales</taxon>
        <taxon>Nitrobacteraceae</taxon>
        <taxon>Nitrobacter</taxon>
    </lineage>
</organism>
<dbReference type="HOGENOM" id="CLU_020626_8_0_5"/>
<sequence>MPAKRELTMRQIRQMLRLARDGVSAREIGRTLGVARSTIQDNLKRASTAGLAWPLAGDLTDAVLEQRLFAHAGVRRGFRRCSEPDWASLACELKRPGVNLMVLWEEYRAVHPEGYGYSRFCDLFREFERRLSPTMRQDHPAGDKVFVDYSGKKIMIVDRETGVVRDAEIFVAVLGASNYTYAEATWTQALPDWIEAHVRMFRFFGGVPRLVVPDNLKSGVYRASFYDPEINRSYGMMASHYGVGILPARPRKPRDKASVS</sequence>
<dbReference type="RefSeq" id="WP_011511231.1">
    <property type="nucleotide sequence ID" value="NC_007964.1"/>
</dbReference>
<dbReference type="STRING" id="323097.Nham_2791"/>
<dbReference type="PROSITE" id="PS50994">
    <property type="entry name" value="INTEGRASE"/>
    <property type="match status" value="1"/>
</dbReference>
<accession>Q1QJN2</accession>
<dbReference type="GO" id="GO:0015074">
    <property type="term" value="P:DNA integration"/>
    <property type="evidence" value="ECO:0007669"/>
    <property type="project" value="InterPro"/>
</dbReference>
<dbReference type="eggNOG" id="COG4584">
    <property type="taxonomic scope" value="Bacteria"/>
</dbReference>
<protein>
    <submittedName>
        <fullName evidence="3">TRm23a transposase</fullName>
    </submittedName>
</protein>
<dbReference type="EMBL" id="CP000319">
    <property type="protein sequence ID" value="ABE63565.1"/>
    <property type="molecule type" value="Genomic_DNA"/>
</dbReference>
<dbReference type="InterPro" id="IPR001584">
    <property type="entry name" value="Integrase_cat-core"/>
</dbReference>
<dbReference type="eggNOG" id="COG2771">
    <property type="taxonomic scope" value="Bacteria"/>
</dbReference>
<feature type="domain" description="HTH IS408-type" evidence="1">
    <location>
        <begin position="12"/>
        <end position="93"/>
    </location>
</feature>
<dbReference type="InterPro" id="IPR009057">
    <property type="entry name" value="Homeodomain-like_sf"/>
</dbReference>
<evidence type="ECO:0000259" key="2">
    <source>
        <dbReference type="PROSITE" id="PS50994"/>
    </source>
</evidence>
<dbReference type="PANTHER" id="PTHR35004:SF8">
    <property type="entry name" value="TRANSPOSASE RV3428C-RELATED"/>
    <property type="match status" value="1"/>
</dbReference>
<dbReference type="PROSITE" id="PS50532">
    <property type="entry name" value="HTH_IS408"/>
    <property type="match status" value="1"/>
</dbReference>
<proteinExistence type="predicted"/>
<gene>
    <name evidence="3" type="ordered locus">Nham_2791</name>
</gene>
<evidence type="ECO:0000313" key="3">
    <source>
        <dbReference type="EMBL" id="ABE63565.1"/>
    </source>
</evidence>